<proteinExistence type="predicted"/>
<dbReference type="InterPro" id="IPR017850">
    <property type="entry name" value="Alkaline_phosphatase_core_sf"/>
</dbReference>
<dbReference type="Pfam" id="PF01663">
    <property type="entry name" value="Phosphodiest"/>
    <property type="match status" value="1"/>
</dbReference>
<accession>A0AAE3VDU9</accession>
<comment type="caution">
    <text evidence="1">The sequence shown here is derived from an EMBL/GenBank/DDBJ whole genome shotgun (WGS) entry which is preliminary data.</text>
</comment>
<gene>
    <name evidence="1" type="ORF">J3R75_000518</name>
</gene>
<sequence>MDTPLELFIFIDALGWRIAQHHHFLEDLMPYRQPVTMQFGYSCTALPTILSGKKPVDHGHLSFFYLDPANSPFKAFRFLKHVLKPASLWDRGRVRHQLSKIFRAAYGYTGYFQLYAVPFDRLPYFDYCEKKNIFGPEGLAPVPNLFDLLLRSGLQFHITDWQLPEAQNFALAGDAAARKDMNFIFLYTASLDAHLHNHVGDDKAIQQKLDFFDFNIRKLIQVAKSHHPRCHVTVISDHGMTPLRGVFDAKAQIAATPLLFGKDYTACYDATMARFWFHRPGAEEKIRQAMAKAPGHWLNDDEKCRYGIDFPDHKYGDAIHLLDPGWQIAPSDMGVKPLNGMHGYTPDDELSNASLLSDTPFDDCPVQEVADLFTLMKKRIQDMRLDALEHITL</sequence>
<evidence type="ECO:0000313" key="1">
    <source>
        <dbReference type="EMBL" id="MDQ0288411.1"/>
    </source>
</evidence>
<dbReference type="AlphaFoldDB" id="A0AAE3VDU9"/>
<name>A0AAE3VDU9_9BACT</name>
<dbReference type="SUPFAM" id="SSF53649">
    <property type="entry name" value="Alkaline phosphatase-like"/>
    <property type="match status" value="1"/>
</dbReference>
<dbReference type="InterPro" id="IPR002591">
    <property type="entry name" value="Phosphodiest/P_Trfase"/>
</dbReference>
<organism evidence="1 2">
    <name type="scientific">Oligosphaera ethanolica</name>
    <dbReference type="NCBI Taxonomy" id="760260"/>
    <lineage>
        <taxon>Bacteria</taxon>
        <taxon>Pseudomonadati</taxon>
        <taxon>Lentisphaerota</taxon>
        <taxon>Oligosphaeria</taxon>
        <taxon>Oligosphaerales</taxon>
        <taxon>Oligosphaeraceae</taxon>
        <taxon>Oligosphaera</taxon>
    </lineage>
</organism>
<dbReference type="RefSeq" id="WP_307259734.1">
    <property type="nucleotide sequence ID" value="NZ_JAUSVL010000001.1"/>
</dbReference>
<keyword evidence="2" id="KW-1185">Reference proteome</keyword>
<evidence type="ECO:0000313" key="2">
    <source>
        <dbReference type="Proteomes" id="UP001238163"/>
    </source>
</evidence>
<dbReference type="EMBL" id="JAUSVL010000001">
    <property type="protein sequence ID" value="MDQ0288411.1"/>
    <property type="molecule type" value="Genomic_DNA"/>
</dbReference>
<dbReference type="Proteomes" id="UP001238163">
    <property type="component" value="Unassembled WGS sequence"/>
</dbReference>
<dbReference type="Gene3D" id="3.40.720.10">
    <property type="entry name" value="Alkaline Phosphatase, subunit A"/>
    <property type="match status" value="1"/>
</dbReference>
<protein>
    <submittedName>
        <fullName evidence="1">Uncharacterized protein</fullName>
    </submittedName>
</protein>
<reference evidence="1" key="1">
    <citation type="submission" date="2023-07" db="EMBL/GenBank/DDBJ databases">
        <title>Genomic Encyclopedia of Type Strains, Phase IV (KMG-IV): sequencing the most valuable type-strain genomes for metagenomic binning, comparative biology and taxonomic classification.</title>
        <authorList>
            <person name="Goeker M."/>
        </authorList>
    </citation>
    <scope>NUCLEOTIDE SEQUENCE</scope>
    <source>
        <strain evidence="1">DSM 24202</strain>
    </source>
</reference>